<feature type="transmembrane region" description="Helical" evidence="5">
    <location>
        <begin position="316"/>
        <end position="339"/>
    </location>
</feature>
<dbReference type="PANTHER" id="PTHR47632">
    <property type="entry name" value="FMRFAMIDE PEPTIDE RECEPTOR FAMILY-RELATED"/>
    <property type="match status" value="1"/>
</dbReference>
<feature type="transmembrane region" description="Helical" evidence="5">
    <location>
        <begin position="62"/>
        <end position="90"/>
    </location>
</feature>
<sequence>MSDEEFYELQPTILPEQCNATENLDRVAYLAQHAIINWPNFTQCLPNCGLCTSFTSEPTYMVFNLLVIGILLPFISLCGLFGNAISAFVYSRRAMRSSTNSYLCALGCSDNAVICTAIFVFFIDSIRRYSLRLSIIYGIFAPVVYPAGMIAQTSSVYFTLSAALDCFVQVCLPERFHRFCSKISIAKITILSVLIFSVLYNVPHFFEAVVLECWHAQFLSRSLEVCPTPLRFEPTYQQIYYKYMYSIFLAIGPLVFLVILNVFIIGASLLKSKNGSSNGDNMALILVVLLFIKCNMVALILNIFENRLQEILGWKMNYVVDISNLLVVFNSSFNFVIYYKFSAPFRHTLCQYFATGDSKNDSKDSSPTKCIVKVSTDGQKASISSYANGNAERSVSTYFEYLDPRCPIVQQM</sequence>
<evidence type="ECO:0000256" key="5">
    <source>
        <dbReference type="SAM" id="Phobius"/>
    </source>
</evidence>
<dbReference type="InterPro" id="IPR000276">
    <property type="entry name" value="GPCR_Rhodpsn"/>
</dbReference>
<keyword evidence="2 5" id="KW-0812">Transmembrane</keyword>
<keyword evidence="3 5" id="KW-1133">Transmembrane helix</keyword>
<keyword evidence="4 5" id="KW-0472">Membrane</keyword>
<feature type="transmembrane region" description="Helical" evidence="5">
    <location>
        <begin position="282"/>
        <end position="304"/>
    </location>
</feature>
<dbReference type="InterPro" id="IPR017452">
    <property type="entry name" value="GPCR_Rhodpsn_7TM"/>
</dbReference>
<feature type="transmembrane region" description="Helical" evidence="5">
    <location>
        <begin position="243"/>
        <end position="270"/>
    </location>
</feature>
<comment type="subcellular location">
    <subcellularLocation>
        <location evidence="1">Membrane</location>
    </subcellularLocation>
</comment>
<dbReference type="InterPro" id="IPR053326">
    <property type="entry name" value="GPCR1-like"/>
</dbReference>
<dbReference type="GO" id="GO:0016020">
    <property type="term" value="C:membrane"/>
    <property type="evidence" value="ECO:0007669"/>
    <property type="project" value="UniProtKB-SubCell"/>
</dbReference>
<dbReference type="PANTHER" id="PTHR47632:SF3">
    <property type="entry name" value="G-PROTEIN COUPLED RECEPTORS FAMILY 1 PROFILE DOMAIN-CONTAINING PROTEIN"/>
    <property type="match status" value="1"/>
</dbReference>
<evidence type="ECO:0000259" key="6">
    <source>
        <dbReference type="PROSITE" id="PS50262"/>
    </source>
</evidence>
<dbReference type="SUPFAM" id="SSF81321">
    <property type="entry name" value="Family A G protein-coupled receptor-like"/>
    <property type="match status" value="1"/>
</dbReference>
<evidence type="ECO:0000313" key="7">
    <source>
        <dbReference type="Proteomes" id="UP000887540"/>
    </source>
</evidence>
<evidence type="ECO:0000256" key="4">
    <source>
        <dbReference type="ARBA" id="ARBA00023136"/>
    </source>
</evidence>
<proteinExistence type="predicted"/>
<evidence type="ECO:0000313" key="8">
    <source>
        <dbReference type="WBParaSite" id="ACRNAN_scaffold3947.g14078.t1"/>
    </source>
</evidence>
<dbReference type="GO" id="GO:0004930">
    <property type="term" value="F:G protein-coupled receptor activity"/>
    <property type="evidence" value="ECO:0007669"/>
    <property type="project" value="InterPro"/>
</dbReference>
<dbReference type="Proteomes" id="UP000887540">
    <property type="component" value="Unplaced"/>
</dbReference>
<protein>
    <submittedName>
        <fullName evidence="8">G-protein coupled receptors family 1 profile domain-containing protein</fullName>
    </submittedName>
</protein>
<feature type="transmembrane region" description="Helical" evidence="5">
    <location>
        <begin position="102"/>
        <end position="123"/>
    </location>
</feature>
<reference evidence="8" key="1">
    <citation type="submission" date="2022-11" db="UniProtKB">
        <authorList>
            <consortium name="WormBaseParasite"/>
        </authorList>
    </citation>
    <scope>IDENTIFICATION</scope>
</reference>
<feature type="domain" description="G-protein coupled receptors family 1 profile" evidence="6">
    <location>
        <begin position="82"/>
        <end position="338"/>
    </location>
</feature>
<dbReference type="PRINTS" id="PR00237">
    <property type="entry name" value="GPCRRHODOPSN"/>
</dbReference>
<evidence type="ECO:0000256" key="1">
    <source>
        <dbReference type="ARBA" id="ARBA00004370"/>
    </source>
</evidence>
<dbReference type="AlphaFoldDB" id="A0A914DU55"/>
<dbReference type="WBParaSite" id="ACRNAN_scaffold3947.g14078.t1">
    <property type="protein sequence ID" value="ACRNAN_scaffold3947.g14078.t1"/>
    <property type="gene ID" value="ACRNAN_scaffold3947.g14078"/>
</dbReference>
<evidence type="ECO:0000256" key="3">
    <source>
        <dbReference type="ARBA" id="ARBA00022989"/>
    </source>
</evidence>
<dbReference type="CDD" id="cd14978">
    <property type="entry name" value="7tmA_FMRFamide_R-like"/>
    <property type="match status" value="1"/>
</dbReference>
<name>A0A914DU55_9BILA</name>
<evidence type="ECO:0000256" key="2">
    <source>
        <dbReference type="ARBA" id="ARBA00022692"/>
    </source>
</evidence>
<accession>A0A914DU55</accession>
<dbReference type="PROSITE" id="PS50262">
    <property type="entry name" value="G_PROTEIN_RECEP_F1_2"/>
    <property type="match status" value="1"/>
</dbReference>
<organism evidence="7 8">
    <name type="scientific">Acrobeloides nanus</name>
    <dbReference type="NCBI Taxonomy" id="290746"/>
    <lineage>
        <taxon>Eukaryota</taxon>
        <taxon>Metazoa</taxon>
        <taxon>Ecdysozoa</taxon>
        <taxon>Nematoda</taxon>
        <taxon>Chromadorea</taxon>
        <taxon>Rhabditida</taxon>
        <taxon>Tylenchina</taxon>
        <taxon>Cephalobomorpha</taxon>
        <taxon>Cephaloboidea</taxon>
        <taxon>Cephalobidae</taxon>
        <taxon>Acrobeloides</taxon>
    </lineage>
</organism>
<dbReference type="Gene3D" id="1.20.1070.10">
    <property type="entry name" value="Rhodopsin 7-helix transmembrane proteins"/>
    <property type="match status" value="1"/>
</dbReference>
<feature type="transmembrane region" description="Helical" evidence="5">
    <location>
        <begin position="129"/>
        <end position="151"/>
    </location>
</feature>
<keyword evidence="7" id="KW-1185">Reference proteome</keyword>